<keyword evidence="4 6" id="KW-0624">Polysaccharide degradation</keyword>
<dbReference type="OrthoDB" id="9809277at2"/>
<evidence type="ECO:0000313" key="8">
    <source>
        <dbReference type="EMBL" id="TXF90701.1"/>
    </source>
</evidence>
<evidence type="ECO:0000256" key="2">
    <source>
        <dbReference type="ARBA" id="ARBA00023277"/>
    </source>
</evidence>
<dbReference type="PANTHER" id="PTHR31490:SF90">
    <property type="entry name" value="ENDO-1,4-BETA-XYLANASE A"/>
    <property type="match status" value="1"/>
</dbReference>
<keyword evidence="3 6" id="KW-0326">Glycosidase</keyword>
<dbReference type="SUPFAM" id="SSF51445">
    <property type="entry name" value="(Trans)glycosidases"/>
    <property type="match status" value="1"/>
</dbReference>
<evidence type="ECO:0000256" key="1">
    <source>
        <dbReference type="ARBA" id="ARBA00022801"/>
    </source>
</evidence>
<dbReference type="PANTHER" id="PTHR31490">
    <property type="entry name" value="GLYCOSYL HYDROLASE"/>
    <property type="match status" value="1"/>
</dbReference>
<dbReference type="EMBL" id="VOXD01000005">
    <property type="protein sequence ID" value="TXF90701.1"/>
    <property type="molecule type" value="Genomic_DNA"/>
</dbReference>
<dbReference type="EC" id="3.2.1.8" evidence="6"/>
<organism evidence="8 9">
    <name type="scientific">Neolewinella aurantiaca</name>
    <dbReference type="NCBI Taxonomy" id="2602767"/>
    <lineage>
        <taxon>Bacteria</taxon>
        <taxon>Pseudomonadati</taxon>
        <taxon>Bacteroidota</taxon>
        <taxon>Saprospiria</taxon>
        <taxon>Saprospirales</taxon>
        <taxon>Lewinellaceae</taxon>
        <taxon>Neolewinella</taxon>
    </lineage>
</organism>
<evidence type="ECO:0000256" key="3">
    <source>
        <dbReference type="ARBA" id="ARBA00023295"/>
    </source>
</evidence>
<evidence type="ECO:0000259" key="7">
    <source>
        <dbReference type="PROSITE" id="PS51760"/>
    </source>
</evidence>
<sequence length="378" mass="42629">MQTIKLWALGALAFSLFHCSSSTPNAPAAAPEKETPTLKSAYADDFLIGAAIAPKHIDNVGMRGKNLLMREYNTITPENIMKWEVINPEPGKFEWKDSDDYVQFGEDNGMFIVGHALVWHSQLSEYVREINDREALLAEMKTHIDSVAGRYRGRIDGWDVVNEALNEDGTLRESYFYKVIGEDYLAEAFKMAAEAAGPDTKLYYNDYNMWNADKREGAIRMIKKIRAAGGRVDGIGMQAHYSISGPTLDTIEQSIAAYAAAGLPVSMTELDVTVLPNPWDLVGAEVSQNFENSPFMNPFPDGLTDSMQTVLADRYEDLFELYLSHADKIERITFWGVNDGHSWLNGWPIKGRTNYPLLFDREYEPKPAYHRVMSLRSE</sequence>
<dbReference type="RefSeq" id="WP_147929529.1">
    <property type="nucleotide sequence ID" value="NZ_VOXD01000005.1"/>
</dbReference>
<dbReference type="GO" id="GO:0045493">
    <property type="term" value="P:xylan catabolic process"/>
    <property type="evidence" value="ECO:0007669"/>
    <property type="project" value="UniProtKB-KW"/>
</dbReference>
<feature type="domain" description="GH10" evidence="7">
    <location>
        <begin position="32"/>
        <end position="375"/>
    </location>
</feature>
<accession>A0A5C7FL31</accession>
<keyword evidence="1 6" id="KW-0378">Hydrolase</keyword>
<evidence type="ECO:0000313" key="9">
    <source>
        <dbReference type="Proteomes" id="UP000321907"/>
    </source>
</evidence>
<dbReference type="Proteomes" id="UP000321907">
    <property type="component" value="Unassembled WGS sequence"/>
</dbReference>
<dbReference type="PROSITE" id="PS00591">
    <property type="entry name" value="GH10_1"/>
    <property type="match status" value="1"/>
</dbReference>
<feature type="active site" description="Nucleophile" evidence="5">
    <location>
        <position position="269"/>
    </location>
</feature>
<dbReference type="PRINTS" id="PR00134">
    <property type="entry name" value="GLHYDRLASE10"/>
</dbReference>
<keyword evidence="9" id="KW-1185">Reference proteome</keyword>
<dbReference type="Pfam" id="PF00331">
    <property type="entry name" value="Glyco_hydro_10"/>
    <property type="match status" value="1"/>
</dbReference>
<evidence type="ECO:0000256" key="5">
    <source>
        <dbReference type="PROSITE-ProRule" id="PRU10061"/>
    </source>
</evidence>
<reference evidence="8 9" key="1">
    <citation type="submission" date="2019-08" db="EMBL/GenBank/DDBJ databases">
        <title>Lewinella sp. strain SSH13 Genome sequencing and assembly.</title>
        <authorList>
            <person name="Kim I."/>
        </authorList>
    </citation>
    <scope>NUCLEOTIDE SEQUENCE [LARGE SCALE GENOMIC DNA]</scope>
    <source>
        <strain evidence="8 9">SSH13</strain>
    </source>
</reference>
<gene>
    <name evidence="8" type="ORF">FUA23_04475</name>
</gene>
<protein>
    <recommendedName>
        <fullName evidence="6">Beta-xylanase</fullName>
        <ecNumber evidence="6">3.2.1.8</ecNumber>
    </recommendedName>
</protein>
<dbReference type="PROSITE" id="PS51760">
    <property type="entry name" value="GH10_2"/>
    <property type="match status" value="1"/>
</dbReference>
<dbReference type="SMART" id="SM00633">
    <property type="entry name" value="Glyco_10"/>
    <property type="match status" value="1"/>
</dbReference>
<dbReference type="InterPro" id="IPR031158">
    <property type="entry name" value="GH10_AS"/>
</dbReference>
<dbReference type="AlphaFoldDB" id="A0A5C7FL31"/>
<comment type="caution">
    <text evidence="8">The sequence shown here is derived from an EMBL/GenBank/DDBJ whole genome shotgun (WGS) entry which is preliminary data.</text>
</comment>
<proteinExistence type="inferred from homology"/>
<comment type="similarity">
    <text evidence="6">Belongs to the glycosyl hydrolase 10 (cellulase F) family.</text>
</comment>
<dbReference type="InterPro" id="IPR017853">
    <property type="entry name" value="GH"/>
</dbReference>
<dbReference type="InterPro" id="IPR044846">
    <property type="entry name" value="GH10"/>
</dbReference>
<name>A0A5C7FL31_9BACT</name>
<dbReference type="GO" id="GO:0031176">
    <property type="term" value="F:endo-1,4-beta-xylanase activity"/>
    <property type="evidence" value="ECO:0007669"/>
    <property type="project" value="UniProtKB-EC"/>
</dbReference>
<dbReference type="InterPro" id="IPR001000">
    <property type="entry name" value="GH10_dom"/>
</dbReference>
<evidence type="ECO:0000256" key="4">
    <source>
        <dbReference type="ARBA" id="ARBA00023326"/>
    </source>
</evidence>
<keyword evidence="2 6" id="KW-0119">Carbohydrate metabolism</keyword>
<evidence type="ECO:0000256" key="6">
    <source>
        <dbReference type="RuleBase" id="RU361174"/>
    </source>
</evidence>
<dbReference type="Gene3D" id="3.20.20.80">
    <property type="entry name" value="Glycosidases"/>
    <property type="match status" value="1"/>
</dbReference>
<comment type="catalytic activity">
    <reaction evidence="6">
        <text>Endohydrolysis of (1-&gt;4)-beta-D-xylosidic linkages in xylans.</text>
        <dbReference type="EC" id="3.2.1.8"/>
    </reaction>
</comment>
<keyword evidence="8" id="KW-0858">Xylan degradation</keyword>